<dbReference type="Proteomes" id="UP001642464">
    <property type="component" value="Unassembled WGS sequence"/>
</dbReference>
<name>A0ABP0RKT4_9DINO</name>
<protein>
    <submittedName>
        <fullName evidence="2">Uncharacterized protein</fullName>
    </submittedName>
</protein>
<organism evidence="2 3">
    <name type="scientific">Durusdinium trenchii</name>
    <dbReference type="NCBI Taxonomy" id="1381693"/>
    <lineage>
        <taxon>Eukaryota</taxon>
        <taxon>Sar</taxon>
        <taxon>Alveolata</taxon>
        <taxon>Dinophyceae</taxon>
        <taxon>Suessiales</taxon>
        <taxon>Symbiodiniaceae</taxon>
        <taxon>Durusdinium</taxon>
    </lineage>
</organism>
<feature type="region of interest" description="Disordered" evidence="1">
    <location>
        <begin position="23"/>
        <end position="63"/>
    </location>
</feature>
<gene>
    <name evidence="2" type="ORF">SCF082_LOCUS46756</name>
</gene>
<accession>A0ABP0RKT4</accession>
<sequence length="159" mass="18637">MGFAADVAEYGREHGITNFMEAWDRFHDPPPDWDPWDPDRRRSSRSRSRSRERQRERERERQRQEIELERWQREAEKLAAVVRQCIARSKTKMKFLAACEVIAVEDPLAVAESGEEVVETIYDRLDAEARRRGTSSDELVQERLAGREFTGFFGPKSAH</sequence>
<reference evidence="2 3" key="1">
    <citation type="submission" date="2024-02" db="EMBL/GenBank/DDBJ databases">
        <authorList>
            <person name="Chen Y."/>
            <person name="Shah S."/>
            <person name="Dougan E. K."/>
            <person name="Thang M."/>
            <person name="Chan C."/>
        </authorList>
    </citation>
    <scope>NUCLEOTIDE SEQUENCE [LARGE SCALE GENOMIC DNA]</scope>
</reference>
<evidence type="ECO:0000313" key="2">
    <source>
        <dbReference type="EMBL" id="CAK9099861.1"/>
    </source>
</evidence>
<feature type="compositionally biased region" description="Basic and acidic residues" evidence="1">
    <location>
        <begin position="49"/>
        <end position="63"/>
    </location>
</feature>
<evidence type="ECO:0000256" key="1">
    <source>
        <dbReference type="SAM" id="MobiDB-lite"/>
    </source>
</evidence>
<dbReference type="EMBL" id="CAXAMM010041529">
    <property type="protein sequence ID" value="CAK9099861.1"/>
    <property type="molecule type" value="Genomic_DNA"/>
</dbReference>
<comment type="caution">
    <text evidence="2">The sequence shown here is derived from an EMBL/GenBank/DDBJ whole genome shotgun (WGS) entry which is preliminary data.</text>
</comment>
<keyword evidence="3" id="KW-1185">Reference proteome</keyword>
<evidence type="ECO:0000313" key="3">
    <source>
        <dbReference type="Proteomes" id="UP001642464"/>
    </source>
</evidence>
<proteinExistence type="predicted"/>